<comment type="caution">
    <text evidence="1">The sequence shown here is derived from an EMBL/GenBank/DDBJ whole genome shotgun (WGS) entry which is preliminary data.</text>
</comment>
<dbReference type="RefSeq" id="WP_212537269.1">
    <property type="nucleotide sequence ID" value="NZ_JAGTUU010000005.1"/>
</dbReference>
<evidence type="ECO:0008006" key="3">
    <source>
        <dbReference type="Google" id="ProtNLM"/>
    </source>
</evidence>
<dbReference type="EMBL" id="JAGTUU010000005">
    <property type="protein sequence ID" value="MBS0125320.1"/>
    <property type="molecule type" value="Genomic_DNA"/>
</dbReference>
<dbReference type="AlphaFoldDB" id="A0A8J7WD03"/>
<sequence length="93" mass="10149">MSILSRLFGGGGGGAKAPSVEPVEYEGFRITPQPMPEDGQFRLAALIEAEVDGETKTHHLIRADLIRDRAEAETAAIRKAKQMIDQQGKRLFG</sequence>
<reference evidence="1" key="1">
    <citation type="submission" date="2021-04" db="EMBL/GenBank/DDBJ databases">
        <authorList>
            <person name="Yoon J."/>
        </authorList>
    </citation>
    <scope>NUCLEOTIDE SEQUENCE</scope>
    <source>
        <strain evidence="1">KMU-90</strain>
    </source>
</reference>
<keyword evidence="2" id="KW-1185">Reference proteome</keyword>
<organism evidence="1 2">
    <name type="scientific">Thetidibacter halocola</name>
    <dbReference type="NCBI Taxonomy" id="2827239"/>
    <lineage>
        <taxon>Bacteria</taxon>
        <taxon>Pseudomonadati</taxon>
        <taxon>Pseudomonadota</taxon>
        <taxon>Alphaproteobacteria</taxon>
        <taxon>Rhodobacterales</taxon>
        <taxon>Roseobacteraceae</taxon>
        <taxon>Thetidibacter</taxon>
    </lineage>
</organism>
<dbReference type="Proteomes" id="UP000681356">
    <property type="component" value="Unassembled WGS sequence"/>
</dbReference>
<dbReference type="Pfam" id="PF10115">
    <property type="entry name" value="HlyU"/>
    <property type="match status" value="1"/>
</dbReference>
<protein>
    <recommendedName>
        <fullName evidence="3">Transcriptional activator HlyU</fullName>
    </recommendedName>
</protein>
<dbReference type="InterPro" id="IPR018772">
    <property type="entry name" value="Transcription_activator_HlyU"/>
</dbReference>
<evidence type="ECO:0000313" key="2">
    <source>
        <dbReference type="Proteomes" id="UP000681356"/>
    </source>
</evidence>
<evidence type="ECO:0000313" key="1">
    <source>
        <dbReference type="EMBL" id="MBS0125320.1"/>
    </source>
</evidence>
<proteinExistence type="predicted"/>
<gene>
    <name evidence="1" type="ORF">KB874_14605</name>
</gene>
<name>A0A8J7WD03_9RHOB</name>
<accession>A0A8J7WD03</accession>